<feature type="transmembrane region" description="Helical" evidence="1">
    <location>
        <begin position="5"/>
        <end position="25"/>
    </location>
</feature>
<dbReference type="AlphaFoldDB" id="A0AB37HL26"/>
<accession>A0AB37HL26</accession>
<keyword evidence="1" id="KW-1133">Transmembrane helix</keyword>
<keyword evidence="1" id="KW-0812">Transmembrane</keyword>
<evidence type="ECO:0000256" key="1">
    <source>
        <dbReference type="SAM" id="Phobius"/>
    </source>
</evidence>
<reference evidence="2 3" key="1">
    <citation type="submission" date="2020-12" db="EMBL/GenBank/DDBJ databases">
        <title>Taxonomic evaluation of the Bacillus sporothermodurans group of bacteria based on whole genome sequences.</title>
        <authorList>
            <person name="Fiedler G."/>
            <person name="Herbstmann A.-D."/>
            <person name="Doll E."/>
            <person name="Wenning M."/>
            <person name="Brinks E."/>
            <person name="Kabisch J."/>
            <person name="Breitenwieser F."/>
            <person name="Lappann M."/>
            <person name="Boehnlein C."/>
            <person name="Franz C."/>
        </authorList>
    </citation>
    <scope>NUCLEOTIDE SEQUENCE [LARGE SCALE GENOMIC DNA]</scope>
    <source>
        <strain evidence="2 3">DSM 10599</strain>
    </source>
</reference>
<dbReference type="EMBL" id="CP066701">
    <property type="protein sequence ID" value="QQX26057.1"/>
    <property type="molecule type" value="Genomic_DNA"/>
</dbReference>
<feature type="transmembrane region" description="Helical" evidence="1">
    <location>
        <begin position="31"/>
        <end position="52"/>
    </location>
</feature>
<proteinExistence type="predicted"/>
<keyword evidence="1" id="KW-0472">Membrane</keyword>
<evidence type="ECO:0000313" key="3">
    <source>
        <dbReference type="Proteomes" id="UP000595512"/>
    </source>
</evidence>
<protein>
    <recommendedName>
        <fullName evidence="4">NADH dehydrogenase subunit 4L</fullName>
    </recommendedName>
</protein>
<gene>
    <name evidence="2" type="ORF">JGZ69_03715</name>
</gene>
<name>A0AB37HL26_9BACI</name>
<organism evidence="2 3">
    <name type="scientific">Heyndrickxia sporothermodurans</name>
    <dbReference type="NCBI Taxonomy" id="46224"/>
    <lineage>
        <taxon>Bacteria</taxon>
        <taxon>Bacillati</taxon>
        <taxon>Bacillota</taxon>
        <taxon>Bacilli</taxon>
        <taxon>Bacillales</taxon>
        <taxon>Bacillaceae</taxon>
        <taxon>Heyndrickxia</taxon>
    </lineage>
</organism>
<dbReference type="KEGG" id="hspo:JGZ69_03715"/>
<sequence>MKQVIINTILIFIVSILLVWGLSFASSLDTTIIIIFLLISLLHTSLIIALLIKKK</sequence>
<evidence type="ECO:0008006" key="4">
    <source>
        <dbReference type="Google" id="ProtNLM"/>
    </source>
</evidence>
<dbReference type="RefSeq" id="WP_160331510.1">
    <property type="nucleotide sequence ID" value="NZ_CP066701.1"/>
</dbReference>
<evidence type="ECO:0000313" key="2">
    <source>
        <dbReference type="EMBL" id="QQX26057.1"/>
    </source>
</evidence>
<dbReference type="Proteomes" id="UP000595512">
    <property type="component" value="Chromosome"/>
</dbReference>